<accession>A0A8T1ES04</accession>
<comment type="caution">
    <text evidence="1">The sequence shown here is derived from an EMBL/GenBank/DDBJ whole genome shotgun (WGS) entry which is preliminary data.</text>
</comment>
<dbReference type="EMBL" id="RCML01002648">
    <property type="protein sequence ID" value="KAG2957328.1"/>
    <property type="molecule type" value="Genomic_DNA"/>
</dbReference>
<protein>
    <submittedName>
        <fullName evidence="1">Uncharacterized protein</fullName>
    </submittedName>
</protein>
<gene>
    <name evidence="1" type="ORF">PC118_g24073</name>
</gene>
<dbReference type="VEuPathDB" id="FungiDB:PC110_g17521"/>
<organism evidence="1 2">
    <name type="scientific">Phytophthora cactorum</name>
    <dbReference type="NCBI Taxonomy" id="29920"/>
    <lineage>
        <taxon>Eukaryota</taxon>
        <taxon>Sar</taxon>
        <taxon>Stramenopiles</taxon>
        <taxon>Oomycota</taxon>
        <taxon>Peronosporomycetes</taxon>
        <taxon>Peronosporales</taxon>
        <taxon>Peronosporaceae</taxon>
        <taxon>Phytophthora</taxon>
    </lineage>
</organism>
<proteinExistence type="predicted"/>
<dbReference type="AlphaFoldDB" id="A0A8T1ES04"/>
<name>A0A8T1ES04_9STRA</name>
<sequence>AKASNQGKLQTQRAGNPIFDVIVELDHVVRGRCRIIWDVAKAADNVLEGNGYSFETRRWDAKVADEVLSEVRREVFQLLVEEAWKIAMWSRHYITTPSDSAWMSAEPFCQLAKLC</sequence>
<feature type="non-terminal residue" evidence="1">
    <location>
        <position position="115"/>
    </location>
</feature>
<reference evidence="1" key="1">
    <citation type="submission" date="2018-10" db="EMBL/GenBank/DDBJ databases">
        <title>Effector identification in a new, highly contiguous assembly of the strawberry crown rot pathogen Phytophthora cactorum.</title>
        <authorList>
            <person name="Armitage A.D."/>
            <person name="Nellist C.F."/>
            <person name="Bates H."/>
            <person name="Vickerstaff R.J."/>
            <person name="Harrison R.J."/>
        </authorList>
    </citation>
    <scope>NUCLEOTIDE SEQUENCE</scope>
    <source>
        <strain evidence="1">P415</strain>
    </source>
</reference>
<dbReference type="Proteomes" id="UP000697107">
    <property type="component" value="Unassembled WGS sequence"/>
</dbReference>
<evidence type="ECO:0000313" key="2">
    <source>
        <dbReference type="Proteomes" id="UP000697107"/>
    </source>
</evidence>
<evidence type="ECO:0000313" key="1">
    <source>
        <dbReference type="EMBL" id="KAG2957328.1"/>
    </source>
</evidence>